<evidence type="ECO:0000256" key="3">
    <source>
        <dbReference type="ARBA" id="ARBA00023002"/>
    </source>
</evidence>
<dbReference type="Gene3D" id="3.40.50.720">
    <property type="entry name" value="NAD(P)-binding Rossmann-like Domain"/>
    <property type="match status" value="1"/>
</dbReference>
<evidence type="ECO:0000313" key="9">
    <source>
        <dbReference type="Proteomes" id="UP001297580"/>
    </source>
</evidence>
<proteinExistence type="predicted"/>
<dbReference type="InterPro" id="IPR036291">
    <property type="entry name" value="NAD(P)-bd_dom_sf"/>
</dbReference>
<dbReference type="Proteomes" id="UP001297580">
    <property type="component" value="Chromosome"/>
</dbReference>
<dbReference type="InterPro" id="IPR028281">
    <property type="entry name" value="Sirohaem_synthase_central"/>
</dbReference>
<dbReference type="NCBIfam" id="TIGR01470">
    <property type="entry name" value="cysG_Nterm"/>
    <property type="match status" value="1"/>
</dbReference>
<keyword evidence="5" id="KW-0627">Porphyrin biosynthesis</keyword>
<dbReference type="SUPFAM" id="SSF51735">
    <property type="entry name" value="NAD(P)-binding Rossmann-fold domains"/>
    <property type="match status" value="1"/>
</dbReference>
<comment type="catalytic activity">
    <reaction evidence="6">
        <text>precorrin-2 + NAD(+) = sirohydrochlorin + NADH + 2 H(+)</text>
        <dbReference type="Rhea" id="RHEA:15613"/>
        <dbReference type="ChEBI" id="CHEBI:15378"/>
        <dbReference type="ChEBI" id="CHEBI:57540"/>
        <dbReference type="ChEBI" id="CHEBI:57945"/>
        <dbReference type="ChEBI" id="CHEBI:58351"/>
        <dbReference type="ChEBI" id="CHEBI:58827"/>
        <dbReference type="EC" id="1.3.1.76"/>
    </reaction>
</comment>
<dbReference type="RefSeq" id="WP_008881214.1">
    <property type="nucleotide sequence ID" value="NZ_CP017690.1"/>
</dbReference>
<keyword evidence="9" id="KW-1185">Reference proteome</keyword>
<gene>
    <name evidence="8" type="ORF">HSX42_02370</name>
</gene>
<evidence type="ECO:0000256" key="6">
    <source>
        <dbReference type="ARBA" id="ARBA00047561"/>
    </source>
</evidence>
<dbReference type="GeneID" id="87622014"/>
<dbReference type="SUPFAM" id="SSF75615">
    <property type="entry name" value="Siroheme synthase middle domains-like"/>
    <property type="match status" value="1"/>
</dbReference>
<dbReference type="Pfam" id="PF14824">
    <property type="entry name" value="Sirohm_synth_M"/>
    <property type="match status" value="1"/>
</dbReference>
<protein>
    <recommendedName>
        <fullName evidence="2">precorrin-2 dehydrogenase</fullName>
        <ecNumber evidence="2">1.3.1.76</ecNumber>
    </recommendedName>
</protein>
<reference evidence="8 9" key="1">
    <citation type="submission" date="2023-08" db="EMBL/GenBank/DDBJ databases">
        <title>Complete genome sequence of Geobacillus thermodenitrificans K1041, a genetically tractable strain representative of the genus Geobacillus.</title>
        <authorList>
            <person name="Kani S."/>
            <person name="Suzuki H."/>
        </authorList>
    </citation>
    <scope>NUCLEOTIDE SEQUENCE [LARGE SCALE GENOMIC DNA]</scope>
    <source>
        <strain evidence="8 9">K1041</strain>
    </source>
</reference>
<dbReference type="InterPro" id="IPR006367">
    <property type="entry name" value="Sirohaem_synthase_N"/>
</dbReference>
<feature type="domain" description="Siroheme synthase central" evidence="7">
    <location>
        <begin position="117"/>
        <end position="144"/>
    </location>
</feature>
<evidence type="ECO:0000313" key="8">
    <source>
        <dbReference type="EMBL" id="WMV76686.1"/>
    </source>
</evidence>
<dbReference type="Gene3D" id="1.10.8.610">
    <property type="entry name" value="SirC, precorrin-2 dehydrogenase, C-terminal helical domain-like"/>
    <property type="match status" value="1"/>
</dbReference>
<accession>A0ABY9QEJ0</accession>
<dbReference type="PANTHER" id="PTHR35330:SF1">
    <property type="entry name" value="SIROHEME BIOSYNTHESIS PROTEIN MET8"/>
    <property type="match status" value="1"/>
</dbReference>
<organism evidence="8 9">
    <name type="scientific">Geobacillus thermodenitrificans</name>
    <dbReference type="NCBI Taxonomy" id="33940"/>
    <lineage>
        <taxon>Bacteria</taxon>
        <taxon>Bacillati</taxon>
        <taxon>Bacillota</taxon>
        <taxon>Bacilli</taxon>
        <taxon>Bacillales</taxon>
        <taxon>Anoxybacillaceae</taxon>
        <taxon>Geobacillus</taxon>
    </lineage>
</organism>
<dbReference type="EC" id="1.3.1.76" evidence="2"/>
<evidence type="ECO:0000256" key="4">
    <source>
        <dbReference type="ARBA" id="ARBA00023027"/>
    </source>
</evidence>
<dbReference type="EMBL" id="CP133461">
    <property type="protein sequence ID" value="WMV76686.1"/>
    <property type="molecule type" value="Genomic_DNA"/>
</dbReference>
<comment type="pathway">
    <text evidence="1">Porphyrin-containing compound metabolism; siroheme biosynthesis; sirohydrochlorin from precorrin-2: step 1/1.</text>
</comment>
<dbReference type="Pfam" id="PF13241">
    <property type="entry name" value="NAD_binding_7"/>
    <property type="match status" value="1"/>
</dbReference>
<evidence type="ECO:0000259" key="7">
    <source>
        <dbReference type="Pfam" id="PF14824"/>
    </source>
</evidence>
<keyword evidence="3" id="KW-0560">Oxidoreductase</keyword>
<sequence>MGYPVILHLRGRRAVVVGGGKVAARKIRGLLEAGADVVMVAPEAEPELQALAAAGTIVWRIKTFAPSDLEGAFLVIAATNDDKVNEAVAQAAAPGQLLNVVDAPQRCDFHVPAVIRRGPLTIAVSTEGASPAVARRIRRELEDQYGEEYGPYLEFLQQARDIVLREVADPEGRKRLFQALAADSFRQSGRWGEEFSHLLAKEKERSSKKGRER</sequence>
<evidence type="ECO:0000256" key="1">
    <source>
        <dbReference type="ARBA" id="ARBA00005010"/>
    </source>
</evidence>
<dbReference type="PANTHER" id="PTHR35330">
    <property type="entry name" value="SIROHEME BIOSYNTHESIS PROTEIN MET8"/>
    <property type="match status" value="1"/>
</dbReference>
<name>A0ABY9QEJ0_GEOTD</name>
<keyword evidence="4" id="KW-0520">NAD</keyword>
<evidence type="ECO:0000256" key="5">
    <source>
        <dbReference type="ARBA" id="ARBA00023244"/>
    </source>
</evidence>
<evidence type="ECO:0000256" key="2">
    <source>
        <dbReference type="ARBA" id="ARBA00012400"/>
    </source>
</evidence>
<dbReference type="InterPro" id="IPR042518">
    <property type="entry name" value="SirC_C"/>
</dbReference>
<dbReference type="InterPro" id="IPR028161">
    <property type="entry name" value="Met8-like"/>
</dbReference>